<keyword evidence="3" id="KW-1185">Reference proteome</keyword>
<dbReference type="Proteomes" id="UP000003688">
    <property type="component" value="Unassembled WGS sequence"/>
</dbReference>
<dbReference type="RefSeq" id="WP_007413421.1">
    <property type="nucleotide sequence ID" value="NZ_ABOX02000004.1"/>
</dbReference>
<gene>
    <name evidence="2" type="ORF">Cflav_PD5176</name>
</gene>
<dbReference type="AlphaFoldDB" id="B9XC73"/>
<keyword evidence="1" id="KW-0812">Transmembrane</keyword>
<comment type="caution">
    <text evidence="2">The sequence shown here is derived from an EMBL/GenBank/DDBJ whole genome shotgun (WGS) entry which is preliminary data.</text>
</comment>
<dbReference type="OrthoDB" id="10015163at2"/>
<sequence length="183" mass="20710" precursor="true">MSQNARNTFIIAGSWFVTIVAWIVRPKPGLLFLAMFLSLALIVVGFIGFVTAFTDWRKEHWRSFIPLATCVVVVVVAPDLGKGIRDLMFRWSLPGYEALIRRMESGNIQVTKEWREVEEAEGLVPYGVAAMRGSNDSLIVEFRYGAGFPVKHSAYVYCSSGVIDHSEYQRGHEIKSKWFEVSD</sequence>
<evidence type="ECO:0000313" key="2">
    <source>
        <dbReference type="EMBL" id="EEF62541.1"/>
    </source>
</evidence>
<reference evidence="2 3" key="1">
    <citation type="journal article" date="2011" name="J. Bacteriol.">
        <title>Genome sequence of 'Pedosphaera parvula' Ellin514, an aerobic Verrucomicrobial isolate from pasture soil.</title>
        <authorList>
            <person name="Kant R."/>
            <person name="van Passel M.W."/>
            <person name="Sangwan P."/>
            <person name="Palva A."/>
            <person name="Lucas S."/>
            <person name="Copeland A."/>
            <person name="Lapidus A."/>
            <person name="Glavina Del Rio T."/>
            <person name="Dalin E."/>
            <person name="Tice H."/>
            <person name="Bruce D."/>
            <person name="Goodwin L."/>
            <person name="Pitluck S."/>
            <person name="Chertkov O."/>
            <person name="Larimer F.W."/>
            <person name="Land M.L."/>
            <person name="Hauser L."/>
            <person name="Brettin T.S."/>
            <person name="Detter J.C."/>
            <person name="Han S."/>
            <person name="de Vos W.M."/>
            <person name="Janssen P.H."/>
            <person name="Smidt H."/>
        </authorList>
    </citation>
    <scope>NUCLEOTIDE SEQUENCE [LARGE SCALE GENOMIC DNA]</scope>
    <source>
        <strain evidence="2 3">Ellin514</strain>
    </source>
</reference>
<feature type="transmembrane region" description="Helical" evidence="1">
    <location>
        <begin position="31"/>
        <end position="52"/>
    </location>
</feature>
<organism evidence="2 3">
    <name type="scientific">Pedosphaera parvula (strain Ellin514)</name>
    <dbReference type="NCBI Taxonomy" id="320771"/>
    <lineage>
        <taxon>Bacteria</taxon>
        <taxon>Pseudomonadati</taxon>
        <taxon>Verrucomicrobiota</taxon>
        <taxon>Pedosphaerae</taxon>
        <taxon>Pedosphaerales</taxon>
        <taxon>Pedosphaeraceae</taxon>
        <taxon>Pedosphaera</taxon>
    </lineage>
</organism>
<proteinExistence type="predicted"/>
<keyword evidence="1" id="KW-1133">Transmembrane helix</keyword>
<name>B9XC73_PEDPL</name>
<feature type="transmembrane region" description="Helical" evidence="1">
    <location>
        <begin position="64"/>
        <end position="81"/>
    </location>
</feature>
<evidence type="ECO:0000256" key="1">
    <source>
        <dbReference type="SAM" id="Phobius"/>
    </source>
</evidence>
<protein>
    <submittedName>
        <fullName evidence="2">Uncharacterized protein</fullName>
    </submittedName>
</protein>
<dbReference type="EMBL" id="ABOX02000004">
    <property type="protein sequence ID" value="EEF62541.1"/>
    <property type="molecule type" value="Genomic_DNA"/>
</dbReference>
<accession>B9XC73</accession>
<feature type="transmembrane region" description="Helical" evidence="1">
    <location>
        <begin position="6"/>
        <end position="24"/>
    </location>
</feature>
<keyword evidence="1" id="KW-0472">Membrane</keyword>
<evidence type="ECO:0000313" key="3">
    <source>
        <dbReference type="Proteomes" id="UP000003688"/>
    </source>
</evidence>